<feature type="compositionally biased region" description="Low complexity" evidence="4">
    <location>
        <begin position="1"/>
        <end position="19"/>
    </location>
</feature>
<evidence type="ECO:0000256" key="2">
    <source>
        <dbReference type="ARBA" id="ARBA00022723"/>
    </source>
</evidence>
<evidence type="ECO:0000313" key="7">
    <source>
        <dbReference type="Proteomes" id="UP001556367"/>
    </source>
</evidence>
<dbReference type="InterPro" id="IPR001138">
    <property type="entry name" value="Zn2Cys6_DnaBD"/>
</dbReference>
<dbReference type="CDD" id="cd00067">
    <property type="entry name" value="GAL4"/>
    <property type="match status" value="1"/>
</dbReference>
<dbReference type="Gene3D" id="4.10.240.10">
    <property type="entry name" value="Zn(2)-C6 fungal-type DNA-binding domain"/>
    <property type="match status" value="1"/>
</dbReference>
<dbReference type="SUPFAM" id="SSF57701">
    <property type="entry name" value="Zn2/Cys6 DNA-binding domain"/>
    <property type="match status" value="1"/>
</dbReference>
<protein>
    <recommendedName>
        <fullName evidence="5">Zn(2)-C6 fungal-type domain-containing protein</fullName>
    </recommendedName>
</protein>
<dbReference type="Proteomes" id="UP001556367">
    <property type="component" value="Unassembled WGS sequence"/>
</dbReference>
<evidence type="ECO:0000256" key="4">
    <source>
        <dbReference type="SAM" id="MobiDB-lite"/>
    </source>
</evidence>
<keyword evidence="3" id="KW-0539">Nucleus</keyword>
<dbReference type="InterPro" id="IPR050613">
    <property type="entry name" value="Sec_Metabolite_Reg"/>
</dbReference>
<evidence type="ECO:0000259" key="5">
    <source>
        <dbReference type="PROSITE" id="PS50048"/>
    </source>
</evidence>
<keyword evidence="7" id="KW-1185">Reference proteome</keyword>
<dbReference type="InterPro" id="IPR007219">
    <property type="entry name" value="XnlR_reg_dom"/>
</dbReference>
<reference evidence="7" key="1">
    <citation type="submission" date="2024-06" db="EMBL/GenBank/DDBJ databases">
        <title>Multi-omics analyses provide insights into the biosynthesis of the anticancer antibiotic pleurotin in Hohenbuehelia grisea.</title>
        <authorList>
            <person name="Weaver J.A."/>
            <person name="Alberti F."/>
        </authorList>
    </citation>
    <scope>NUCLEOTIDE SEQUENCE [LARGE SCALE GENOMIC DNA]</scope>
    <source>
        <strain evidence="7">T-177</strain>
    </source>
</reference>
<feature type="compositionally biased region" description="Low complexity" evidence="4">
    <location>
        <begin position="662"/>
        <end position="684"/>
    </location>
</feature>
<dbReference type="PROSITE" id="PS50048">
    <property type="entry name" value="ZN2_CY6_FUNGAL_2"/>
    <property type="match status" value="1"/>
</dbReference>
<evidence type="ECO:0000313" key="6">
    <source>
        <dbReference type="EMBL" id="KAL0953460.1"/>
    </source>
</evidence>
<sequence>MASSSSPGSSQRDQDSSPSVMRTKRRGALSCAECRRLKLKCSRVFPCSNCVKKGCGPICPDGSLTTGKGNRFVLANTEVLHDKIGQLSTRVRQLEDALAQSHAMVSNERHPLLSEDLLQIKRPLERDVDSPPHPPPEKVDANEAVDALGSLSISQGGRTTFFGTTANSWYLLQNEEGSEEEDTPAVIESSQPSEIPWLSYSFPFSPPVSKTSDDIRITLYNMLPTATVARKYCDNYYRRAAWMYTPVPEIDFYESVFRSVYPQETAQSGSVSSHNLALLYVVLALGALLDLERPGDTTEATHYYQLGRAALSLESIFEEQSIPAIQALMVMCHYMFLSHIDGPRWAIMGLVVKLALSVGLHRDSGKWHLDADETRKRRQLLWEIYVYDSWQSLTFGRPPSFSLFHIDSKLPFETTHNGRGDVEMSFPAWKHRFCSQCLSIVHDQAFGARNPSYKTIQTLDKSVRDFYVPPSLQVPGFGGAKGNIDVDQPSIELTLQRYIVFAIKEITLFYMHRGFFARALEDQPADPMGSPFAPSVLAAYTSACTFVGLIESLYKQHSTLAERMWFLFTHVFSCSIVLGSIAVKTKMALAPSALSHLEAALNLFNQVSENPRAAKVLPILRKLVERAHSSPLRGHLLSPQAGAREPIVKKEVDELSALGGMTRLVSRRTPSSPTTPSQSASPISQHASPPPQVKDIPSPTFSGGAPASPWAGYQPIRNYNEFPQYSPVPSHVPQQDIPYTYTSPVPEIPMGSSSQAGPLPAEAMSNYYANGFQDASSNQLGYWPYPQGTPQSPGDLYPISSNDLNDSWHSLMAQFNKG</sequence>
<feature type="region of interest" description="Disordered" evidence="4">
    <location>
        <begin position="659"/>
        <end position="709"/>
    </location>
</feature>
<dbReference type="PROSITE" id="PS00463">
    <property type="entry name" value="ZN2_CY6_FUNGAL_1"/>
    <property type="match status" value="1"/>
</dbReference>
<dbReference type="Pfam" id="PF04082">
    <property type="entry name" value="Fungal_trans"/>
    <property type="match status" value="1"/>
</dbReference>
<accession>A0ABR3JD97</accession>
<evidence type="ECO:0000256" key="1">
    <source>
        <dbReference type="ARBA" id="ARBA00004123"/>
    </source>
</evidence>
<keyword evidence="2" id="KW-0479">Metal-binding</keyword>
<proteinExistence type="predicted"/>
<dbReference type="InterPro" id="IPR036864">
    <property type="entry name" value="Zn2-C6_fun-type_DNA-bd_sf"/>
</dbReference>
<dbReference type="PANTHER" id="PTHR31001:SF56">
    <property type="entry name" value="ZN(2)-C6 FUNGAL-TYPE DOMAIN-CONTAINING PROTEIN"/>
    <property type="match status" value="1"/>
</dbReference>
<dbReference type="SMART" id="SM00066">
    <property type="entry name" value="GAL4"/>
    <property type="match status" value="1"/>
</dbReference>
<comment type="subcellular location">
    <subcellularLocation>
        <location evidence="1">Nucleus</location>
    </subcellularLocation>
</comment>
<evidence type="ECO:0000256" key="3">
    <source>
        <dbReference type="ARBA" id="ARBA00023242"/>
    </source>
</evidence>
<gene>
    <name evidence="6" type="ORF">HGRIS_004693</name>
</gene>
<dbReference type="Pfam" id="PF00172">
    <property type="entry name" value="Zn_clus"/>
    <property type="match status" value="1"/>
</dbReference>
<feature type="domain" description="Zn(2)-C6 fungal-type" evidence="5">
    <location>
        <begin position="30"/>
        <end position="59"/>
    </location>
</feature>
<comment type="caution">
    <text evidence="6">The sequence shown here is derived from an EMBL/GenBank/DDBJ whole genome shotgun (WGS) entry which is preliminary data.</text>
</comment>
<dbReference type="SMART" id="SM00906">
    <property type="entry name" value="Fungal_trans"/>
    <property type="match status" value="1"/>
</dbReference>
<dbReference type="CDD" id="cd12148">
    <property type="entry name" value="fungal_TF_MHR"/>
    <property type="match status" value="1"/>
</dbReference>
<name>A0ABR3JD97_9AGAR</name>
<dbReference type="EMBL" id="JASNQZ010000008">
    <property type="protein sequence ID" value="KAL0953460.1"/>
    <property type="molecule type" value="Genomic_DNA"/>
</dbReference>
<feature type="region of interest" description="Disordered" evidence="4">
    <location>
        <begin position="727"/>
        <end position="757"/>
    </location>
</feature>
<organism evidence="6 7">
    <name type="scientific">Hohenbuehelia grisea</name>
    <dbReference type="NCBI Taxonomy" id="104357"/>
    <lineage>
        <taxon>Eukaryota</taxon>
        <taxon>Fungi</taxon>
        <taxon>Dikarya</taxon>
        <taxon>Basidiomycota</taxon>
        <taxon>Agaricomycotina</taxon>
        <taxon>Agaricomycetes</taxon>
        <taxon>Agaricomycetidae</taxon>
        <taxon>Agaricales</taxon>
        <taxon>Pleurotineae</taxon>
        <taxon>Pleurotaceae</taxon>
        <taxon>Hohenbuehelia</taxon>
    </lineage>
</organism>
<dbReference type="PANTHER" id="PTHR31001">
    <property type="entry name" value="UNCHARACTERIZED TRANSCRIPTIONAL REGULATORY PROTEIN"/>
    <property type="match status" value="1"/>
</dbReference>
<feature type="region of interest" description="Disordered" evidence="4">
    <location>
        <begin position="1"/>
        <end position="22"/>
    </location>
</feature>